<dbReference type="InterPro" id="IPR047817">
    <property type="entry name" value="ABC2_TM_bact-type"/>
</dbReference>
<evidence type="ECO:0000256" key="8">
    <source>
        <dbReference type="ARBA" id="ARBA00023136"/>
    </source>
</evidence>
<dbReference type="Proteomes" id="UP000254764">
    <property type="component" value="Unassembled WGS sequence"/>
</dbReference>
<evidence type="ECO:0000313" key="12">
    <source>
        <dbReference type="Proteomes" id="UP000254764"/>
    </source>
</evidence>
<dbReference type="GO" id="GO:0140359">
    <property type="term" value="F:ABC-type transporter activity"/>
    <property type="evidence" value="ECO:0007669"/>
    <property type="project" value="InterPro"/>
</dbReference>
<dbReference type="GO" id="GO:0043190">
    <property type="term" value="C:ATP-binding cassette (ABC) transporter complex"/>
    <property type="evidence" value="ECO:0007669"/>
    <property type="project" value="InterPro"/>
</dbReference>
<keyword evidence="7 9" id="KW-1133">Transmembrane helix</keyword>
<comment type="caution">
    <text evidence="9">Lacks conserved residue(s) required for the propagation of feature annotation.</text>
</comment>
<evidence type="ECO:0000256" key="2">
    <source>
        <dbReference type="ARBA" id="ARBA00007783"/>
    </source>
</evidence>
<evidence type="ECO:0000313" key="11">
    <source>
        <dbReference type="EMBL" id="SSC67862.1"/>
    </source>
</evidence>
<dbReference type="EMBL" id="UEYP01000005">
    <property type="protein sequence ID" value="SSC67862.1"/>
    <property type="molecule type" value="Genomic_DNA"/>
</dbReference>
<evidence type="ECO:0000256" key="1">
    <source>
        <dbReference type="ARBA" id="ARBA00004429"/>
    </source>
</evidence>
<proteinExistence type="inferred from homology"/>
<accession>A0A376AJ69</accession>
<gene>
    <name evidence="11" type="ORF">RHIZ70_3570</name>
</gene>
<keyword evidence="4 9" id="KW-1003">Cell membrane</keyword>
<evidence type="ECO:0000259" key="10">
    <source>
        <dbReference type="PROSITE" id="PS51012"/>
    </source>
</evidence>
<name>A0A376AJ69_9HYPH</name>
<keyword evidence="6 9" id="KW-0812">Transmembrane</keyword>
<reference evidence="12" key="1">
    <citation type="submission" date="2018-07" db="EMBL/GenBank/DDBJ databases">
        <authorList>
            <person name="Peiro R."/>
            <person name="Begona"/>
            <person name="Cbmso G."/>
            <person name="Lopez M."/>
            <person name="Gonzalez S."/>
        </authorList>
    </citation>
    <scope>NUCLEOTIDE SEQUENCE [LARGE SCALE GENOMIC DNA]</scope>
</reference>
<dbReference type="PANTHER" id="PTHR30413:SF8">
    <property type="entry name" value="TRANSPORT PERMEASE PROTEIN"/>
    <property type="match status" value="1"/>
</dbReference>
<feature type="transmembrane region" description="Helical" evidence="9">
    <location>
        <begin position="229"/>
        <end position="247"/>
    </location>
</feature>
<sequence>MYIKTHLRIVAALLMREMSARFGNKPGGYIWALLDPAAHVMLMTLIFSAIAHAPPLGESFPLFFATGYIGFQFYLATLSQVSGALKANKSLLSYPNVAPIDTVVARYILQMGTTVLIGLIVFSAIGSTLHTPLRPQWEFIIEAALLGSLLALGASLVNTVLFLKYPLYESVFHIVSRPLFLLSGVVFLPEALPNPFREIILLNPIIHVVTLFRRGFYPEYRAASFSPEYLYSWVFCALFAGMILFTFSTRTLRNE</sequence>
<dbReference type="Pfam" id="PF01061">
    <property type="entry name" value="ABC2_membrane"/>
    <property type="match status" value="1"/>
</dbReference>
<dbReference type="AlphaFoldDB" id="A0A376AJ69"/>
<keyword evidence="5" id="KW-0997">Cell inner membrane</keyword>
<evidence type="ECO:0000256" key="9">
    <source>
        <dbReference type="RuleBase" id="RU361157"/>
    </source>
</evidence>
<dbReference type="PANTHER" id="PTHR30413">
    <property type="entry name" value="INNER MEMBRANE TRANSPORT PERMEASE"/>
    <property type="match status" value="1"/>
</dbReference>
<dbReference type="PRINTS" id="PR00164">
    <property type="entry name" value="ABC2TRNSPORT"/>
</dbReference>
<dbReference type="InterPro" id="IPR013525">
    <property type="entry name" value="ABC2_TM"/>
</dbReference>
<comment type="subcellular location">
    <subcellularLocation>
        <location evidence="1 9">Cell inner membrane</location>
        <topology evidence="1 9">Multi-pass membrane protein</topology>
    </subcellularLocation>
</comment>
<evidence type="ECO:0000256" key="4">
    <source>
        <dbReference type="ARBA" id="ARBA00022475"/>
    </source>
</evidence>
<keyword evidence="8 9" id="KW-0472">Membrane</keyword>
<organism evidence="11 12">
    <name type="scientific">Ciceribacter selenitireducens ATCC BAA-1503</name>
    <dbReference type="NCBI Taxonomy" id="1336235"/>
    <lineage>
        <taxon>Bacteria</taxon>
        <taxon>Pseudomonadati</taxon>
        <taxon>Pseudomonadota</taxon>
        <taxon>Alphaproteobacteria</taxon>
        <taxon>Hyphomicrobiales</taxon>
        <taxon>Rhizobiaceae</taxon>
        <taxon>Ciceribacter</taxon>
    </lineage>
</organism>
<feature type="transmembrane region" description="Helical" evidence="9">
    <location>
        <begin position="62"/>
        <end position="85"/>
    </location>
</feature>
<feature type="transmembrane region" description="Helical" evidence="9">
    <location>
        <begin position="139"/>
        <end position="165"/>
    </location>
</feature>
<evidence type="ECO:0000256" key="7">
    <source>
        <dbReference type="ARBA" id="ARBA00022989"/>
    </source>
</evidence>
<evidence type="ECO:0000256" key="5">
    <source>
        <dbReference type="ARBA" id="ARBA00022519"/>
    </source>
</evidence>
<dbReference type="GO" id="GO:0015920">
    <property type="term" value="P:lipopolysaccharide transport"/>
    <property type="evidence" value="ECO:0007669"/>
    <property type="project" value="TreeGrafter"/>
</dbReference>
<comment type="similarity">
    <text evidence="2 9">Belongs to the ABC-2 integral membrane protein family.</text>
</comment>
<feature type="transmembrane region" description="Helical" evidence="9">
    <location>
        <begin position="105"/>
        <end position="127"/>
    </location>
</feature>
<feature type="domain" description="ABC transmembrane type-2" evidence="10">
    <location>
        <begin position="27"/>
        <end position="255"/>
    </location>
</feature>
<evidence type="ECO:0000256" key="6">
    <source>
        <dbReference type="ARBA" id="ARBA00022692"/>
    </source>
</evidence>
<dbReference type="InterPro" id="IPR000412">
    <property type="entry name" value="ABC_2_transport"/>
</dbReference>
<protein>
    <recommendedName>
        <fullName evidence="9">Transport permease protein</fullName>
    </recommendedName>
</protein>
<keyword evidence="3 9" id="KW-0813">Transport</keyword>
<feature type="transmembrane region" description="Helical" evidence="9">
    <location>
        <begin position="28"/>
        <end position="50"/>
    </location>
</feature>
<dbReference type="PROSITE" id="PS51012">
    <property type="entry name" value="ABC_TM2"/>
    <property type="match status" value="1"/>
</dbReference>
<keyword evidence="12" id="KW-1185">Reference proteome</keyword>
<evidence type="ECO:0000256" key="3">
    <source>
        <dbReference type="ARBA" id="ARBA00022448"/>
    </source>
</evidence>